<feature type="transmembrane region" description="Helical" evidence="1">
    <location>
        <begin position="75"/>
        <end position="93"/>
    </location>
</feature>
<gene>
    <name evidence="2" type="ORF">FJTKL_07934</name>
</gene>
<dbReference type="EMBL" id="JBAWTH010000002">
    <property type="protein sequence ID" value="KAL2292883.1"/>
    <property type="molecule type" value="Genomic_DNA"/>
</dbReference>
<evidence type="ECO:0000256" key="1">
    <source>
        <dbReference type="SAM" id="Phobius"/>
    </source>
</evidence>
<keyword evidence="3" id="KW-1185">Reference proteome</keyword>
<feature type="transmembrane region" description="Helical" evidence="1">
    <location>
        <begin position="12"/>
        <end position="37"/>
    </location>
</feature>
<proteinExistence type="predicted"/>
<evidence type="ECO:0000313" key="3">
    <source>
        <dbReference type="Proteomes" id="UP001600888"/>
    </source>
</evidence>
<reference evidence="2 3" key="1">
    <citation type="submission" date="2024-03" db="EMBL/GenBank/DDBJ databases">
        <title>A high-quality draft genome sequence of Diaporthe vaccinii, a causative agent of upright dieback and viscid rot disease in cranberry plants.</title>
        <authorList>
            <person name="Sarrasin M."/>
            <person name="Lang B.F."/>
            <person name="Burger G."/>
        </authorList>
    </citation>
    <scope>NUCLEOTIDE SEQUENCE [LARGE SCALE GENOMIC DNA]</scope>
    <source>
        <strain evidence="2 3">IS7</strain>
    </source>
</reference>
<keyword evidence="1" id="KW-0812">Transmembrane</keyword>
<comment type="caution">
    <text evidence="2">The sequence shown here is derived from an EMBL/GenBank/DDBJ whole genome shotgun (WGS) entry which is preliminary data.</text>
</comment>
<evidence type="ECO:0000313" key="2">
    <source>
        <dbReference type="EMBL" id="KAL2292883.1"/>
    </source>
</evidence>
<keyword evidence="1" id="KW-0472">Membrane</keyword>
<name>A0ABR4FDV7_9PEZI</name>
<protein>
    <submittedName>
        <fullName evidence="2">Uncharacterized protein</fullName>
    </submittedName>
</protein>
<keyword evidence="1" id="KW-1133">Transmembrane helix</keyword>
<organism evidence="2 3">
    <name type="scientific">Diaporthe vaccinii</name>
    <dbReference type="NCBI Taxonomy" id="105482"/>
    <lineage>
        <taxon>Eukaryota</taxon>
        <taxon>Fungi</taxon>
        <taxon>Dikarya</taxon>
        <taxon>Ascomycota</taxon>
        <taxon>Pezizomycotina</taxon>
        <taxon>Sordariomycetes</taxon>
        <taxon>Sordariomycetidae</taxon>
        <taxon>Diaporthales</taxon>
        <taxon>Diaporthaceae</taxon>
        <taxon>Diaporthe</taxon>
        <taxon>Diaporthe eres species complex</taxon>
    </lineage>
</organism>
<accession>A0ABR4FDV7</accession>
<dbReference type="Proteomes" id="UP001600888">
    <property type="component" value="Unassembled WGS sequence"/>
</dbReference>
<sequence>MKLPPVCDDGPMLVSSAVFNLLLAVFPLRIVISCAALSPPFVPVRWRSCPQIPPVFLSTHYLIHSLLKRGPAPNMYHSLILSFSLAPILGLALPTTAPTGNLVSGSALLNATHAPKINTLSNSTHLFDTINYFPDPEVSCSGRKLSDETSNWSTDLATAVTTTTTDGVYGTCDANGSEVDGSGNLAWKSGKVQVYYCNHGFTPNPCSVNEYWRADDLINDKCGSDGGGWVKIPDWGKTIGRDPTNSDGSFRSECGASLHGVKANVVTNSTST</sequence>